<protein>
    <submittedName>
        <fullName evidence="1">Uncharacterized protein</fullName>
    </submittedName>
</protein>
<proteinExistence type="predicted"/>
<name>A0A6G7WJ30_9LACT</name>
<dbReference type="GeneID" id="94553442"/>
<dbReference type="AlphaFoldDB" id="A0A6G7WJ30"/>
<reference evidence="1 2" key="1">
    <citation type="journal article" date="2017" name="Int. J. Syst. Evol. Microbiol.">
        <title>Jeotgalibaca porci sp. nov. and Jeotgalibaca arthritidis sp. nov., isolated from pigs, and emended description of the genus Jeotgalibaca.</title>
        <authorList>
            <person name="Zamora L."/>
            <person name="Perez-Sancho M."/>
            <person name="Dominguez L."/>
            <person name="Fernandez-Garayzabal J.F."/>
            <person name="Vela A.I."/>
        </authorList>
    </citation>
    <scope>NUCLEOTIDE SEQUENCE [LARGE SCALE GENOMIC DNA]</scope>
    <source>
        <strain evidence="1 2">CCUG 69148</strain>
    </source>
</reference>
<dbReference type="RefSeq" id="WP_166063245.1">
    <property type="nucleotide sequence ID" value="NZ_CP049889.1"/>
</dbReference>
<dbReference type="KEGG" id="jpo:G7058_09115"/>
<gene>
    <name evidence="1" type="ORF">G7058_09115</name>
</gene>
<dbReference type="EMBL" id="CP049889">
    <property type="protein sequence ID" value="QIK52181.1"/>
    <property type="molecule type" value="Genomic_DNA"/>
</dbReference>
<accession>A0A6G7WJ30</accession>
<evidence type="ECO:0000313" key="1">
    <source>
        <dbReference type="EMBL" id="QIK52181.1"/>
    </source>
</evidence>
<sequence>MGLFDFFKSKKEPVKPAKTTESSRTLGSDVKFEIRLTNRQMDADQATVDRIAEVIIAEDPFVKPFQGKMDADFREGERRTFEYENVTTMNVSLEPDFTLVIEGITLGKVPADKITAIKPYYQSNMATIYVYVIGGRSKQRVAGELVEYESPYGLDIYMQFN</sequence>
<dbReference type="Proteomes" id="UP000501830">
    <property type="component" value="Chromosome"/>
</dbReference>
<organism evidence="1 2">
    <name type="scientific">Jeotgalibaca porci</name>
    <dbReference type="NCBI Taxonomy" id="1868793"/>
    <lineage>
        <taxon>Bacteria</taxon>
        <taxon>Bacillati</taxon>
        <taxon>Bacillota</taxon>
        <taxon>Bacilli</taxon>
        <taxon>Lactobacillales</taxon>
        <taxon>Carnobacteriaceae</taxon>
        <taxon>Jeotgalibaca</taxon>
    </lineage>
</organism>
<evidence type="ECO:0000313" key="2">
    <source>
        <dbReference type="Proteomes" id="UP000501830"/>
    </source>
</evidence>
<keyword evidence="2" id="KW-1185">Reference proteome</keyword>